<keyword evidence="4" id="KW-1185">Reference proteome</keyword>
<evidence type="ECO:0000313" key="4">
    <source>
        <dbReference type="Proteomes" id="UP001159363"/>
    </source>
</evidence>
<sequence length="934" mass="103413">MVRERFGAGIGKVGLSWCRACCSKSPWEALHPGEGRHTHTEFYYLRTHVATGSTCLHTTNSETHRGLYSQANPAQKVYCTSRGEEGERYTEKSTKVRRDISSDNLIAARVSIPRRPVCNPDFSHSVFVDITACPTGDLNNSKIPGVAVANLACSPPTKTNRVQSPAGSRPDFRMWKLCRTMPIVLGFSRGSPVPTLPFRRCSTLTSLTLIGSQGLYVARFLPQRTWFNPRPGHSRIFVCGNSAGRCRCSAGFLGDLPFPSLFHSGAAPYSLQLPSSVLKTLLLRAAQISSLTHSVRIPTSVQFMSRQSQCSRVLQAPSRTVGFTRRFHTVSSIQATNTLLAVVPQSPVVDHNSLRSRTLVRRPSSKTAGRWVAACLRPPPIIFPNSRDASRRAEAPASLTRTFLLSASETLAGERRSVMLESRDLQGGQTATSASFQKEGRARWVSDYGAGQLIRRQLQHIQMMSEKKADLERRLQALLKEREALNCALEEATDRIVVLEQHIHDQELQIRKWELFRTMPLVDGLYRESPVSHVLSFCRCSLITSFTIIGSQDLDGHFRMATGWARQCTGHGITLQVEIFRSRSGDNRRIAGLISWKFMVQCWVICDQRHVTCDSMRCRSPPSAAMYSCRPTGRHATWVRYGCSHPCRPYIADVSAASKILRRSWNFRSYDRSTDRCDGWLRVQLYSPADSPAQHSVANQTQGIVPGALCSQSEHGHAHMKGITSLLRLCWLDFSPPTKTNRVPFPEGPDPRTFECENRDRGCRWPAGLLGGLPSQPLDSRAAPHAPDLEALKTSMSGTRTLGHSHASSVCCCCATLLDVDELSCGHVCLRIQGETTIIKSSKISKNPATKHYSREKAKSGQYPHTHLPIPILLASRTDANQEVVHPSLSAHSSASTPPPPSPHSVFSSASYSTANTTLPLLWHEKTPTTLIDV</sequence>
<reference evidence="3 4" key="1">
    <citation type="submission" date="2023-02" db="EMBL/GenBank/DDBJ databases">
        <title>LHISI_Scaffold_Assembly.</title>
        <authorList>
            <person name="Stuart O.P."/>
            <person name="Cleave R."/>
            <person name="Magrath M.J.L."/>
            <person name="Mikheyev A.S."/>
        </authorList>
    </citation>
    <scope>NUCLEOTIDE SEQUENCE [LARGE SCALE GENOMIC DNA]</scope>
    <source>
        <strain evidence="3">Daus_M_001</strain>
        <tissue evidence="3">Leg muscle</tissue>
    </source>
</reference>
<evidence type="ECO:0000313" key="3">
    <source>
        <dbReference type="EMBL" id="KAJ8886303.1"/>
    </source>
</evidence>
<name>A0ABQ9HPL6_9NEOP</name>
<gene>
    <name evidence="3" type="ORF">PR048_012514</name>
</gene>
<feature type="compositionally biased region" description="Low complexity" evidence="2">
    <location>
        <begin position="887"/>
        <end position="896"/>
    </location>
</feature>
<protein>
    <submittedName>
        <fullName evidence="3">Uncharacterized protein</fullName>
    </submittedName>
</protein>
<dbReference type="EMBL" id="JARBHB010000004">
    <property type="protein sequence ID" value="KAJ8886303.1"/>
    <property type="molecule type" value="Genomic_DNA"/>
</dbReference>
<comment type="caution">
    <text evidence="3">The sequence shown here is derived from an EMBL/GenBank/DDBJ whole genome shotgun (WGS) entry which is preliminary data.</text>
</comment>
<feature type="region of interest" description="Disordered" evidence="2">
    <location>
        <begin position="887"/>
        <end position="909"/>
    </location>
</feature>
<keyword evidence="1" id="KW-0175">Coiled coil</keyword>
<feature type="coiled-coil region" evidence="1">
    <location>
        <begin position="454"/>
        <end position="509"/>
    </location>
</feature>
<proteinExistence type="predicted"/>
<accession>A0ABQ9HPL6</accession>
<organism evidence="3 4">
    <name type="scientific">Dryococelus australis</name>
    <dbReference type="NCBI Taxonomy" id="614101"/>
    <lineage>
        <taxon>Eukaryota</taxon>
        <taxon>Metazoa</taxon>
        <taxon>Ecdysozoa</taxon>
        <taxon>Arthropoda</taxon>
        <taxon>Hexapoda</taxon>
        <taxon>Insecta</taxon>
        <taxon>Pterygota</taxon>
        <taxon>Neoptera</taxon>
        <taxon>Polyneoptera</taxon>
        <taxon>Phasmatodea</taxon>
        <taxon>Verophasmatodea</taxon>
        <taxon>Anareolatae</taxon>
        <taxon>Phasmatidae</taxon>
        <taxon>Eurycanthinae</taxon>
        <taxon>Dryococelus</taxon>
    </lineage>
</organism>
<evidence type="ECO:0000256" key="2">
    <source>
        <dbReference type="SAM" id="MobiDB-lite"/>
    </source>
</evidence>
<dbReference type="Proteomes" id="UP001159363">
    <property type="component" value="Chromosome X"/>
</dbReference>
<evidence type="ECO:0000256" key="1">
    <source>
        <dbReference type="SAM" id="Coils"/>
    </source>
</evidence>